<dbReference type="InterPro" id="IPR002016">
    <property type="entry name" value="Haem_peroxidase"/>
</dbReference>
<dbReference type="InterPro" id="IPR010255">
    <property type="entry name" value="Haem_peroxidase_sf"/>
</dbReference>
<proteinExistence type="inferred from homology"/>
<dbReference type="GO" id="GO:0140825">
    <property type="term" value="F:lactoperoxidase activity"/>
    <property type="evidence" value="ECO:0007669"/>
    <property type="project" value="UniProtKB-EC"/>
</dbReference>
<keyword evidence="8 10" id="KW-0408">Iron</keyword>
<dbReference type="Proteomes" id="UP001163823">
    <property type="component" value="Chromosome 1"/>
</dbReference>
<keyword evidence="7" id="KW-0560">Oxidoreductase</keyword>
<evidence type="ECO:0000256" key="10">
    <source>
        <dbReference type="PIRSR" id="PIRSR600823-3"/>
    </source>
</evidence>
<feature type="binding site" evidence="9">
    <location>
        <position position="9"/>
    </location>
    <ligand>
        <name>substrate</name>
    </ligand>
</feature>
<evidence type="ECO:0000313" key="15">
    <source>
        <dbReference type="Proteomes" id="UP001163823"/>
    </source>
</evidence>
<evidence type="ECO:0000256" key="12">
    <source>
        <dbReference type="RuleBase" id="RU004241"/>
    </source>
</evidence>
<evidence type="ECO:0000256" key="4">
    <source>
        <dbReference type="ARBA" id="ARBA00022559"/>
    </source>
</evidence>
<dbReference type="KEGG" id="qsa:O6P43_001212"/>
<dbReference type="Pfam" id="PF00141">
    <property type="entry name" value="peroxidase"/>
    <property type="match status" value="1"/>
</dbReference>
<dbReference type="PANTHER" id="PTHR31235">
    <property type="entry name" value="PEROXIDASE 25-RELATED"/>
    <property type="match status" value="1"/>
</dbReference>
<keyword evidence="6 10" id="KW-0479">Metal-binding</keyword>
<evidence type="ECO:0000256" key="5">
    <source>
        <dbReference type="ARBA" id="ARBA00022617"/>
    </source>
</evidence>
<dbReference type="Gene3D" id="1.10.420.10">
    <property type="entry name" value="Peroxidase, domain 2"/>
    <property type="match status" value="1"/>
</dbReference>
<comment type="catalytic activity">
    <reaction evidence="1">
        <text>2 a phenolic donor + H2O2 = 2 a phenolic radical donor + 2 H2O</text>
        <dbReference type="Rhea" id="RHEA:56136"/>
        <dbReference type="ChEBI" id="CHEBI:15377"/>
        <dbReference type="ChEBI" id="CHEBI:16240"/>
        <dbReference type="ChEBI" id="CHEBI:139520"/>
        <dbReference type="ChEBI" id="CHEBI:139521"/>
        <dbReference type="EC" id="1.11.1.7"/>
    </reaction>
</comment>
<dbReference type="EMBL" id="JARAOO010000001">
    <property type="protein sequence ID" value="KAJ7982038.1"/>
    <property type="molecule type" value="Genomic_DNA"/>
</dbReference>
<dbReference type="EMBL" id="JARAOO010000001">
    <property type="protein sequence ID" value="KAJ7982039.1"/>
    <property type="molecule type" value="Genomic_DNA"/>
</dbReference>
<evidence type="ECO:0000256" key="7">
    <source>
        <dbReference type="ARBA" id="ARBA00023002"/>
    </source>
</evidence>
<evidence type="ECO:0000259" key="13">
    <source>
        <dbReference type="PROSITE" id="PS50873"/>
    </source>
</evidence>
<dbReference type="GO" id="GO:0020037">
    <property type="term" value="F:heme binding"/>
    <property type="evidence" value="ECO:0007669"/>
    <property type="project" value="InterPro"/>
</dbReference>
<keyword evidence="4 14" id="KW-0575">Peroxidase</keyword>
<comment type="similarity">
    <text evidence="12">Belongs to the peroxidase family.</text>
</comment>
<dbReference type="SUPFAM" id="SSF48113">
    <property type="entry name" value="Heme-dependent peroxidases"/>
    <property type="match status" value="1"/>
</dbReference>
<name>A0AAD7QIA1_QUISA</name>
<evidence type="ECO:0000256" key="11">
    <source>
        <dbReference type="PIRSR" id="PIRSR600823-5"/>
    </source>
</evidence>
<sequence length="205" mass="23505">MRKLWLRIPKSDDNITRTLHLFSLRGFNERETVSLLGWHNIGKIGCDFIQQRLYNFQGTGQPEPDIPPDFLYEMRLNCASSRNNRIGELPAANISRMMSESDIWMSYLQALSSSMPSGATFDTHYYRSLLKGRGLLFADQQLTHIARVMLKMSNLDVLTRSQGEVRLNCSLPVSSFEITEVPTGWFLRIFILNPLELRGFTALLT</sequence>
<evidence type="ECO:0000256" key="3">
    <source>
        <dbReference type="ARBA" id="ARBA00012313"/>
    </source>
</evidence>
<evidence type="ECO:0000256" key="6">
    <source>
        <dbReference type="ARBA" id="ARBA00022723"/>
    </source>
</evidence>
<feature type="disulfide bond" evidence="11">
    <location>
        <begin position="46"/>
        <end position="78"/>
    </location>
</feature>
<dbReference type="PRINTS" id="PR00461">
    <property type="entry name" value="PLPEROXIDASE"/>
</dbReference>
<keyword evidence="15" id="KW-1185">Reference proteome</keyword>
<evidence type="ECO:0000256" key="8">
    <source>
        <dbReference type="ARBA" id="ARBA00023004"/>
    </source>
</evidence>
<evidence type="ECO:0000256" key="1">
    <source>
        <dbReference type="ARBA" id="ARBA00000189"/>
    </source>
</evidence>
<comment type="caution">
    <text evidence="14">The sequence shown here is derived from an EMBL/GenBank/DDBJ whole genome shotgun (WGS) entry which is preliminary data.</text>
</comment>
<keyword evidence="5" id="KW-0349">Heme</keyword>
<gene>
    <name evidence="14" type="ORF">O6P43_001212</name>
</gene>
<dbReference type="AlphaFoldDB" id="A0AAD7QIA1"/>
<evidence type="ECO:0000256" key="2">
    <source>
        <dbReference type="ARBA" id="ARBA00001913"/>
    </source>
</evidence>
<protein>
    <recommendedName>
        <fullName evidence="3">peroxidase</fullName>
        <ecNumber evidence="3">1.11.1.7</ecNumber>
    </recommendedName>
</protein>
<dbReference type="GO" id="GO:0006979">
    <property type="term" value="P:response to oxidative stress"/>
    <property type="evidence" value="ECO:0007669"/>
    <property type="project" value="InterPro"/>
</dbReference>
<dbReference type="EC" id="1.11.1.7" evidence="3"/>
<dbReference type="GO" id="GO:0046872">
    <property type="term" value="F:metal ion binding"/>
    <property type="evidence" value="ECO:0007669"/>
    <property type="project" value="UniProtKB-KW"/>
</dbReference>
<comment type="cofactor">
    <cofactor evidence="10">
        <name>heme b</name>
        <dbReference type="ChEBI" id="CHEBI:60344"/>
    </cofactor>
    <text evidence="10">Binds 1 heme b (iron(II)-protoporphyrin IX) group per subunit.</text>
</comment>
<feature type="binding site" description="axial binding residue" evidence="10">
    <location>
        <position position="39"/>
    </location>
    <ligand>
        <name>heme b</name>
        <dbReference type="ChEBI" id="CHEBI:60344"/>
    </ligand>
    <ligandPart>
        <name>Fe</name>
        <dbReference type="ChEBI" id="CHEBI:18248"/>
    </ligandPart>
</feature>
<keyword evidence="11" id="KW-1015">Disulfide bond</keyword>
<comment type="cofactor">
    <cofactor evidence="2">
        <name>Ca(2+)</name>
        <dbReference type="ChEBI" id="CHEBI:29108"/>
    </cofactor>
</comment>
<dbReference type="InterPro" id="IPR000823">
    <property type="entry name" value="Peroxidase_pln"/>
</dbReference>
<organism evidence="14 15">
    <name type="scientific">Quillaja saponaria</name>
    <name type="common">Soap bark tree</name>
    <dbReference type="NCBI Taxonomy" id="32244"/>
    <lineage>
        <taxon>Eukaryota</taxon>
        <taxon>Viridiplantae</taxon>
        <taxon>Streptophyta</taxon>
        <taxon>Embryophyta</taxon>
        <taxon>Tracheophyta</taxon>
        <taxon>Spermatophyta</taxon>
        <taxon>Magnoliopsida</taxon>
        <taxon>eudicotyledons</taxon>
        <taxon>Gunneridae</taxon>
        <taxon>Pentapetalae</taxon>
        <taxon>rosids</taxon>
        <taxon>fabids</taxon>
        <taxon>Fabales</taxon>
        <taxon>Quillajaceae</taxon>
        <taxon>Quillaja</taxon>
    </lineage>
</organism>
<dbReference type="PROSITE" id="PS50873">
    <property type="entry name" value="PEROXIDASE_4"/>
    <property type="match status" value="1"/>
</dbReference>
<reference evidence="14 15" key="1">
    <citation type="journal article" date="2023" name="Science">
        <title>Elucidation of the pathway for biosynthesis of saponin adjuvants from the soapbark tree.</title>
        <authorList>
            <person name="Reed J."/>
            <person name="Orme A."/>
            <person name="El-Demerdash A."/>
            <person name="Owen C."/>
            <person name="Martin L.B.B."/>
            <person name="Misra R.C."/>
            <person name="Kikuchi S."/>
            <person name="Rejzek M."/>
            <person name="Martin A.C."/>
            <person name="Harkess A."/>
            <person name="Leebens-Mack J."/>
            <person name="Louveau T."/>
            <person name="Stephenson M.J."/>
            <person name="Osbourn A."/>
        </authorList>
    </citation>
    <scope>NUCLEOTIDE SEQUENCE [LARGE SCALE GENOMIC DNA]</scope>
    <source>
        <strain evidence="14">S10</strain>
    </source>
</reference>
<feature type="domain" description="Plant heme peroxidase family profile" evidence="13">
    <location>
        <begin position="1"/>
        <end position="173"/>
    </location>
</feature>
<evidence type="ECO:0000256" key="9">
    <source>
        <dbReference type="PIRSR" id="PIRSR600823-2"/>
    </source>
</evidence>
<evidence type="ECO:0000313" key="14">
    <source>
        <dbReference type="EMBL" id="KAJ7982038.1"/>
    </source>
</evidence>
<accession>A0AAD7QIA1</accession>